<dbReference type="PROSITE" id="PS51192">
    <property type="entry name" value="HELICASE_ATP_BIND_1"/>
    <property type="match status" value="1"/>
</dbReference>
<dbReference type="SUPFAM" id="SSF52540">
    <property type="entry name" value="P-loop containing nucleoside triphosphate hydrolases"/>
    <property type="match status" value="2"/>
</dbReference>
<dbReference type="SMART" id="SM00490">
    <property type="entry name" value="HELICc"/>
    <property type="match status" value="1"/>
</dbReference>
<dbReference type="InterPro" id="IPR001650">
    <property type="entry name" value="Helicase_C-like"/>
</dbReference>
<reference evidence="5" key="1">
    <citation type="submission" date="2021-01" db="EMBL/GenBank/DDBJ databases">
        <authorList>
            <person name="Corre E."/>
            <person name="Pelletier E."/>
            <person name="Niang G."/>
            <person name="Scheremetjew M."/>
            <person name="Finn R."/>
            <person name="Kale V."/>
            <person name="Holt S."/>
            <person name="Cochrane G."/>
            <person name="Meng A."/>
            <person name="Brown T."/>
            <person name="Cohen L."/>
        </authorList>
    </citation>
    <scope>NUCLEOTIDE SEQUENCE</scope>
    <source>
        <strain evidence="5">CCMP1510</strain>
    </source>
</reference>
<protein>
    <submittedName>
        <fullName evidence="5">Uncharacterized protein</fullName>
    </submittedName>
</protein>
<proteinExistence type="predicted"/>
<gene>
    <name evidence="5" type="ORF">ALAG00032_LOCUS4132</name>
</gene>
<dbReference type="Pfam" id="PF00271">
    <property type="entry name" value="Helicase_C"/>
    <property type="match status" value="1"/>
</dbReference>
<evidence type="ECO:0000259" key="4">
    <source>
        <dbReference type="PROSITE" id="PS51194"/>
    </source>
</evidence>
<dbReference type="PANTHER" id="PTHR45629:SF7">
    <property type="entry name" value="DNA EXCISION REPAIR PROTEIN ERCC-6-RELATED"/>
    <property type="match status" value="1"/>
</dbReference>
<dbReference type="InterPro" id="IPR000330">
    <property type="entry name" value="SNF2_N"/>
</dbReference>
<evidence type="ECO:0000313" key="5">
    <source>
        <dbReference type="EMBL" id="CAE0363391.1"/>
    </source>
</evidence>
<feature type="domain" description="Helicase C-terminal" evidence="4">
    <location>
        <begin position="490"/>
        <end position="648"/>
    </location>
</feature>
<dbReference type="PROSITE" id="PS51194">
    <property type="entry name" value="HELICASE_CTER"/>
    <property type="match status" value="1"/>
</dbReference>
<dbReference type="Gene3D" id="3.40.50.300">
    <property type="entry name" value="P-loop containing nucleotide triphosphate hydrolases"/>
    <property type="match status" value="1"/>
</dbReference>
<evidence type="ECO:0000259" key="3">
    <source>
        <dbReference type="PROSITE" id="PS51192"/>
    </source>
</evidence>
<dbReference type="Pfam" id="PF00176">
    <property type="entry name" value="SNF2-rel_dom"/>
    <property type="match status" value="1"/>
</dbReference>
<dbReference type="EMBL" id="HBIJ01005880">
    <property type="protein sequence ID" value="CAE0363391.1"/>
    <property type="molecule type" value="Transcribed_RNA"/>
</dbReference>
<dbReference type="InterPro" id="IPR049730">
    <property type="entry name" value="SNF2/RAD54-like_C"/>
</dbReference>
<name>A0A7S3NIN2_9STRA</name>
<dbReference type="PANTHER" id="PTHR45629">
    <property type="entry name" value="SNF2/RAD54 FAMILY MEMBER"/>
    <property type="match status" value="1"/>
</dbReference>
<organism evidence="5">
    <name type="scientific">Aureoumbra lagunensis</name>
    <dbReference type="NCBI Taxonomy" id="44058"/>
    <lineage>
        <taxon>Eukaryota</taxon>
        <taxon>Sar</taxon>
        <taxon>Stramenopiles</taxon>
        <taxon>Ochrophyta</taxon>
        <taxon>Pelagophyceae</taxon>
        <taxon>Pelagomonadales</taxon>
        <taxon>Aureoumbra</taxon>
    </lineage>
</organism>
<dbReference type="GO" id="GO:0005524">
    <property type="term" value="F:ATP binding"/>
    <property type="evidence" value="ECO:0007669"/>
    <property type="project" value="InterPro"/>
</dbReference>
<dbReference type="AlphaFoldDB" id="A0A7S3NIN2"/>
<dbReference type="InterPro" id="IPR050496">
    <property type="entry name" value="SNF2_RAD54_helicase_repair"/>
</dbReference>
<feature type="domain" description="Helicase ATP-binding" evidence="3">
    <location>
        <begin position="183"/>
        <end position="388"/>
    </location>
</feature>
<accession>A0A7S3NIN2</accession>
<dbReference type="GO" id="GO:0016787">
    <property type="term" value="F:hydrolase activity"/>
    <property type="evidence" value="ECO:0007669"/>
    <property type="project" value="UniProtKB-KW"/>
</dbReference>
<feature type="region of interest" description="Disordered" evidence="2">
    <location>
        <begin position="42"/>
        <end position="64"/>
    </location>
</feature>
<dbReference type="CDD" id="cd18793">
    <property type="entry name" value="SF2_C_SNF"/>
    <property type="match status" value="1"/>
</dbReference>
<evidence type="ECO:0000256" key="1">
    <source>
        <dbReference type="ARBA" id="ARBA00022801"/>
    </source>
</evidence>
<dbReference type="InterPro" id="IPR027417">
    <property type="entry name" value="P-loop_NTPase"/>
</dbReference>
<dbReference type="InterPro" id="IPR038718">
    <property type="entry name" value="SNF2-like_sf"/>
</dbReference>
<dbReference type="Gene3D" id="3.40.50.10810">
    <property type="entry name" value="Tandem AAA-ATPase domain"/>
    <property type="match status" value="1"/>
</dbReference>
<evidence type="ECO:0000256" key="2">
    <source>
        <dbReference type="SAM" id="MobiDB-lite"/>
    </source>
</evidence>
<sequence length="723" mass="80804">MHRKGRFVFSENKDVPVITKKKSLLDSDIRGSVRAQQAMALAAQRKKDEDNNVQKVKKKTKRSRMDDAIAARLLAPKVSKNPELKQKQEIEERRAAIAKAVHNSSSMLLPKRTIISDLTPKNWRDERGDAEKRISRPPVAQAFYGNDDNIKDDNINDVKNLFDYSLECRLRPHQIDGAHFIYERLKDGAGGAMICDAMGLGKTATTLAALGILMGIQGVARHTKKVSPRCVIACPAGVANTWLTEAARWWPMSSVRIFAEVGQGKLDNRIAKRRKRLDYVAKTTAKLYTSLDEEDDAVARFSRCSLAAKPVLVISYESYRSRADRINALFDIGFLVCDEAHRLKGGESTEAFTALDACPARRRILVTATPVQNGLTELHNLLQFCDAQFMASQEQHCVEDIRKALRILAIRRRVGDAPTLELPRKTETILSCRPTQMQLDALRALIPNTQESTQKNKASALRALNAACLTCSSLGKNDLEDCGKWHLVLPLLRHLRQTTKERVLLISRFSAVLDTAIQLAQREGWPAARIDGSTELDTRYQIQNDLNAIESNLFLVVVSLRAGGVGLTLTGASRLILFEPSWNPSEDDQAVARIWRFGQVRSVFIYRLLTALTIEEHVIQRQRQKRTLAAGIRSHISSSALIQGNALDEVFDEYNTTAALPPVTSLSIQTLLTCPENISKEHTKSLNIKLLQSRDPFVASIPCLFAENRILDFSFFSDDDDSA</sequence>
<dbReference type="InterPro" id="IPR014001">
    <property type="entry name" value="Helicase_ATP-bd"/>
</dbReference>
<dbReference type="SMART" id="SM00487">
    <property type="entry name" value="DEXDc"/>
    <property type="match status" value="1"/>
</dbReference>
<keyword evidence="1" id="KW-0378">Hydrolase</keyword>